<organism evidence="2 3">
    <name type="scientific">Anthostomella pinea</name>
    <dbReference type="NCBI Taxonomy" id="933095"/>
    <lineage>
        <taxon>Eukaryota</taxon>
        <taxon>Fungi</taxon>
        <taxon>Dikarya</taxon>
        <taxon>Ascomycota</taxon>
        <taxon>Pezizomycotina</taxon>
        <taxon>Sordariomycetes</taxon>
        <taxon>Xylariomycetidae</taxon>
        <taxon>Xylariales</taxon>
        <taxon>Xylariaceae</taxon>
        <taxon>Anthostomella</taxon>
    </lineage>
</organism>
<evidence type="ECO:0000256" key="1">
    <source>
        <dbReference type="SAM" id="MobiDB-lite"/>
    </source>
</evidence>
<dbReference type="AlphaFoldDB" id="A0AAI8YHC4"/>
<proteinExistence type="predicted"/>
<sequence length="309" mass="36033">MSTRNPGMPEVAGLNPDRPPTRMELEELWDECDNITSQIEDFLRFHDLETPCPDAEEAYEIIKNLQWAIKYIHDTVKPALQNNIIRAPPSPSWGSKAYQYWKPEHGPSNMAQWGQIHGWLTQELRGALTDYRTWWRPAEGEALDPGPTNDQLQELLECSNERMEQSASIGNREWASKNIQNKIHKIRKNLHPYIEAVHRLMETEERTSETMGEYEVIRKVIAALKRRLDEYGRLYDYGRQDYSQSIERLKTMARENPLALGQPPENLRLAMNHRQFFQYFSPAEAQHEIPTEKRGEGNVVSFIPSLGWF</sequence>
<evidence type="ECO:0000313" key="2">
    <source>
        <dbReference type="EMBL" id="CAJ2504890.1"/>
    </source>
</evidence>
<reference evidence="2" key="1">
    <citation type="submission" date="2023-10" db="EMBL/GenBank/DDBJ databases">
        <authorList>
            <person name="Hackl T."/>
        </authorList>
    </citation>
    <scope>NUCLEOTIDE SEQUENCE</scope>
</reference>
<dbReference type="EMBL" id="CAUWAG010000007">
    <property type="protein sequence ID" value="CAJ2504890.1"/>
    <property type="molecule type" value="Genomic_DNA"/>
</dbReference>
<evidence type="ECO:0000313" key="3">
    <source>
        <dbReference type="Proteomes" id="UP001295740"/>
    </source>
</evidence>
<protein>
    <submittedName>
        <fullName evidence="2">Uu.00g122840.m01.CDS01</fullName>
    </submittedName>
</protein>
<keyword evidence="3" id="KW-1185">Reference proteome</keyword>
<name>A0AAI8YHC4_9PEZI</name>
<accession>A0AAI8YHC4</accession>
<gene>
    <name evidence="2" type="ORF">KHLLAP_LOCUS5358</name>
</gene>
<comment type="caution">
    <text evidence="2">The sequence shown here is derived from an EMBL/GenBank/DDBJ whole genome shotgun (WGS) entry which is preliminary data.</text>
</comment>
<dbReference type="Proteomes" id="UP001295740">
    <property type="component" value="Unassembled WGS sequence"/>
</dbReference>
<feature type="region of interest" description="Disordered" evidence="1">
    <location>
        <begin position="1"/>
        <end position="20"/>
    </location>
</feature>